<dbReference type="Pfam" id="PF00849">
    <property type="entry name" value="PseudoU_synth_2"/>
    <property type="match status" value="1"/>
</dbReference>
<evidence type="ECO:0000256" key="4">
    <source>
        <dbReference type="ARBA" id="ARBA00036749"/>
    </source>
</evidence>
<dbReference type="InterPro" id="IPR018496">
    <property type="entry name" value="PsdUridine_synth_RsuA/RluB_CS"/>
</dbReference>
<organism evidence="9 10">
    <name type="scientific">Pontibacterium sinense</name>
    <dbReference type="NCBI Taxonomy" id="2781979"/>
    <lineage>
        <taxon>Bacteria</taxon>
        <taxon>Pseudomonadati</taxon>
        <taxon>Pseudomonadota</taxon>
        <taxon>Gammaproteobacteria</taxon>
        <taxon>Oceanospirillales</taxon>
        <taxon>Oceanospirillaceae</taxon>
        <taxon>Pontibacterium</taxon>
    </lineage>
</organism>
<comment type="function">
    <text evidence="5">Responsible for synthesis of pseudouridine from uracil-516 in 16S ribosomal RNA.</text>
</comment>
<feature type="domain" description="RNA-binding S4" evidence="8">
    <location>
        <begin position="1"/>
        <end position="58"/>
    </location>
</feature>
<dbReference type="InterPro" id="IPR036986">
    <property type="entry name" value="S4_RNA-bd_sf"/>
</dbReference>
<comment type="similarity">
    <text evidence="1 7">Belongs to the pseudouridine synthase RsuA family.</text>
</comment>
<dbReference type="SUPFAM" id="SSF55174">
    <property type="entry name" value="Alpha-L RNA-binding motif"/>
    <property type="match status" value="1"/>
</dbReference>
<keyword evidence="10" id="KW-1185">Reference proteome</keyword>
<protein>
    <recommendedName>
        <fullName evidence="7">Pseudouridine synthase</fullName>
        <ecNumber evidence="7">5.4.99.-</ecNumber>
    </recommendedName>
</protein>
<dbReference type="CDD" id="cd02553">
    <property type="entry name" value="PseudoU_synth_RsuA"/>
    <property type="match status" value="1"/>
</dbReference>
<comment type="catalytic activity">
    <reaction evidence="4">
        <text>uridine(516) in 16S rRNA = pseudouridine(516) in 16S rRNA</text>
        <dbReference type="Rhea" id="RHEA:38867"/>
        <dbReference type="Rhea" id="RHEA-COMP:10089"/>
        <dbReference type="Rhea" id="RHEA-COMP:10090"/>
        <dbReference type="ChEBI" id="CHEBI:65314"/>
        <dbReference type="ChEBI" id="CHEBI:65315"/>
        <dbReference type="EC" id="5.4.99.19"/>
    </reaction>
</comment>
<dbReference type="InterPro" id="IPR042092">
    <property type="entry name" value="PsdUridine_s_RsuA/RluB/E/F_cat"/>
</dbReference>
<dbReference type="Pfam" id="PF01479">
    <property type="entry name" value="S4"/>
    <property type="match status" value="1"/>
</dbReference>
<dbReference type="PANTHER" id="PTHR47683:SF4">
    <property type="entry name" value="PSEUDOURIDINE SYNTHASE"/>
    <property type="match status" value="1"/>
</dbReference>
<evidence type="ECO:0000259" key="8">
    <source>
        <dbReference type="SMART" id="SM00363"/>
    </source>
</evidence>
<dbReference type="InterPro" id="IPR000748">
    <property type="entry name" value="PsdUridine_synth_RsuA/RluB/E/F"/>
</dbReference>
<evidence type="ECO:0000313" key="9">
    <source>
        <dbReference type="EMBL" id="MBE9396704.1"/>
    </source>
</evidence>
<dbReference type="AlphaFoldDB" id="A0A8J7JYP9"/>
<dbReference type="EC" id="5.4.99.-" evidence="7"/>
<dbReference type="GO" id="GO:0160136">
    <property type="term" value="F:16S rRNA pseudouridine(516) synthase activity"/>
    <property type="evidence" value="ECO:0007669"/>
    <property type="project" value="UniProtKB-EC"/>
</dbReference>
<dbReference type="PANTHER" id="PTHR47683">
    <property type="entry name" value="PSEUDOURIDINE SYNTHASE FAMILY PROTEIN-RELATED"/>
    <property type="match status" value="1"/>
</dbReference>
<dbReference type="Gene3D" id="3.30.70.580">
    <property type="entry name" value="Pseudouridine synthase I, catalytic domain, N-terminal subdomain"/>
    <property type="match status" value="1"/>
</dbReference>
<dbReference type="InterPro" id="IPR020103">
    <property type="entry name" value="PsdUridine_synth_cat_dom_sf"/>
</dbReference>
<accession>A0A8J7JYP9</accession>
<evidence type="ECO:0000256" key="3">
    <source>
        <dbReference type="ARBA" id="ARBA00023235"/>
    </source>
</evidence>
<dbReference type="InterPro" id="IPR050343">
    <property type="entry name" value="RsuA_PseudoU_synthase"/>
</dbReference>
<evidence type="ECO:0000256" key="1">
    <source>
        <dbReference type="ARBA" id="ARBA00008348"/>
    </source>
</evidence>
<evidence type="ECO:0000256" key="2">
    <source>
        <dbReference type="ARBA" id="ARBA00022884"/>
    </source>
</evidence>
<evidence type="ECO:0000256" key="6">
    <source>
        <dbReference type="PROSITE-ProRule" id="PRU00182"/>
    </source>
</evidence>
<dbReference type="Gene3D" id="3.10.290.10">
    <property type="entry name" value="RNA-binding S4 domain"/>
    <property type="match status" value="1"/>
</dbReference>
<dbReference type="InterPro" id="IPR006145">
    <property type="entry name" value="PsdUridine_synth_RsuA/RluA"/>
</dbReference>
<dbReference type="CDD" id="cd00165">
    <property type="entry name" value="S4"/>
    <property type="match status" value="1"/>
</dbReference>
<dbReference type="NCBIfam" id="TIGR00093">
    <property type="entry name" value="pseudouridine synthase"/>
    <property type="match status" value="1"/>
</dbReference>
<dbReference type="SMART" id="SM00363">
    <property type="entry name" value="S4"/>
    <property type="match status" value="1"/>
</dbReference>
<proteinExistence type="inferred from homology"/>
<dbReference type="PROSITE" id="PS01149">
    <property type="entry name" value="PSI_RSU"/>
    <property type="match status" value="1"/>
</dbReference>
<dbReference type="Gene3D" id="3.30.70.1560">
    <property type="entry name" value="Alpha-L RNA-binding motif"/>
    <property type="match status" value="1"/>
</dbReference>
<evidence type="ECO:0000256" key="7">
    <source>
        <dbReference type="RuleBase" id="RU003887"/>
    </source>
</evidence>
<keyword evidence="3 7" id="KW-0413">Isomerase</keyword>
<dbReference type="InterPro" id="IPR020094">
    <property type="entry name" value="TruA/RsuA/RluB/E/F_N"/>
</dbReference>
<reference evidence="9" key="1">
    <citation type="submission" date="2020-10" db="EMBL/GenBank/DDBJ databases">
        <title>Bacterium isolated from coastal waters sediment.</title>
        <authorList>
            <person name="Chen R.-J."/>
            <person name="Lu D.-C."/>
            <person name="Zhu K.-L."/>
            <person name="Du Z.-J."/>
        </authorList>
    </citation>
    <scope>NUCLEOTIDE SEQUENCE</scope>
    <source>
        <strain evidence="9">N1Y112</strain>
    </source>
</reference>
<dbReference type="RefSeq" id="WP_193952258.1">
    <property type="nucleotide sequence ID" value="NZ_JADEYS010000004.1"/>
</dbReference>
<dbReference type="GO" id="GO:0000455">
    <property type="term" value="P:enzyme-directed rRNA pseudouridine synthesis"/>
    <property type="evidence" value="ECO:0007669"/>
    <property type="project" value="UniProtKB-ARBA"/>
</dbReference>
<dbReference type="GO" id="GO:0003723">
    <property type="term" value="F:RNA binding"/>
    <property type="evidence" value="ECO:0007669"/>
    <property type="project" value="UniProtKB-KW"/>
</dbReference>
<name>A0A8J7JYP9_9GAMM</name>
<dbReference type="EMBL" id="JADEYS010000004">
    <property type="protein sequence ID" value="MBE9396704.1"/>
    <property type="molecule type" value="Genomic_DNA"/>
</dbReference>
<dbReference type="SUPFAM" id="SSF55120">
    <property type="entry name" value="Pseudouridine synthase"/>
    <property type="match status" value="1"/>
</dbReference>
<dbReference type="Proteomes" id="UP000640333">
    <property type="component" value="Unassembled WGS sequence"/>
</dbReference>
<keyword evidence="2 6" id="KW-0694">RNA-binding</keyword>
<sequence length="230" mass="26603">MRLDRFLTQQTRESGKAVRQWLLAGRVQVNEQVCRDGSLQVEPMQKISLDERVLQDQAARYYMLHKPQGVVSATVDEKHETVLDLMPPALRADLHIAGRLDLNTTGLMLITNDGRWSRKVTQPETRIPKVYLVETEDKIEAEYADVFRRGIYFAYEDLTTLPAQLEILSDHRAKLTLYEGRYHQVKRMFGFFDNKVIGLHRERIGALEIDAQLNAGDYRSLTNNEVKLFL</sequence>
<evidence type="ECO:0000256" key="5">
    <source>
        <dbReference type="ARBA" id="ARBA00037590"/>
    </source>
</evidence>
<evidence type="ECO:0000313" key="10">
    <source>
        <dbReference type="Proteomes" id="UP000640333"/>
    </source>
</evidence>
<comment type="caution">
    <text evidence="9">The sequence shown here is derived from an EMBL/GenBank/DDBJ whole genome shotgun (WGS) entry which is preliminary data.</text>
</comment>
<dbReference type="InterPro" id="IPR002942">
    <property type="entry name" value="S4_RNA-bd"/>
</dbReference>
<dbReference type="PROSITE" id="PS50889">
    <property type="entry name" value="S4"/>
    <property type="match status" value="1"/>
</dbReference>
<gene>
    <name evidence="9" type="ORF">IOQ59_05445</name>
</gene>